<reference evidence="2 3" key="1">
    <citation type="journal article" date="2012" name="BMC Genomics">
        <title>Sequencing the genome of Marssonina brunnea reveals fungus-poplar co-evolution.</title>
        <authorList>
            <person name="Zhu S."/>
            <person name="Cao Y.-Z."/>
            <person name="Jiang C."/>
            <person name="Tan B.-Y."/>
            <person name="Wang Z."/>
            <person name="Feng S."/>
            <person name="Zhang L."/>
            <person name="Su X.-H."/>
            <person name="Brejova B."/>
            <person name="Vinar T."/>
            <person name="Xu M."/>
            <person name="Wang M.-X."/>
            <person name="Zhang S.-G."/>
            <person name="Huang M.-R."/>
            <person name="Wu R."/>
            <person name="Zhou Y."/>
        </authorList>
    </citation>
    <scope>NUCLEOTIDE SEQUENCE [LARGE SCALE GENOMIC DNA]</scope>
    <source>
        <strain evidence="2 3">MB_m1</strain>
    </source>
</reference>
<evidence type="ECO:0000256" key="1">
    <source>
        <dbReference type="SAM" id="Phobius"/>
    </source>
</evidence>
<dbReference type="EMBL" id="JH921436">
    <property type="protein sequence ID" value="EKD17529.1"/>
    <property type="molecule type" value="Genomic_DNA"/>
</dbReference>
<keyword evidence="3" id="KW-1185">Reference proteome</keyword>
<dbReference type="InParanoid" id="K1XXJ8"/>
<dbReference type="InterPro" id="IPR053008">
    <property type="entry name" value="Phomopsin_biosynth_assoc"/>
</dbReference>
<dbReference type="Proteomes" id="UP000006753">
    <property type="component" value="Unassembled WGS sequence"/>
</dbReference>
<dbReference type="OMA" id="HIGHCIF"/>
<dbReference type="OrthoDB" id="3501153at2759"/>
<name>K1XXJ8_MARBU</name>
<feature type="transmembrane region" description="Helical" evidence="1">
    <location>
        <begin position="44"/>
        <end position="66"/>
    </location>
</feature>
<protein>
    <submittedName>
        <fullName evidence="2">Uncharacterized protein</fullName>
    </submittedName>
</protein>
<gene>
    <name evidence="2" type="ORF">MBM_04390</name>
</gene>
<dbReference type="PANTHER" id="PTHR35896">
    <property type="entry name" value="IG-LIKE DOMAIN-CONTAINING PROTEIN"/>
    <property type="match status" value="1"/>
</dbReference>
<sequence>MEELKWKKQLGLAEKSYSTYEPITDSGTQSKTAVPEKRRRCRSFILGALLLISLVVIVPTVGTLWFKRRDTLVWPKDFTRLDPQAPPRAALHCGDSLEEAKARGCIFDIVTANYIHRDCPLDFQDEFYYYQNGTPWTYWKDQRGTMPMTLEELADADEYYSTDREHTIHCAFILKRQHAVMARGDRLDSMTGGFAHADHCVQYLLEGLRKSDEQLDRITTHSVVRWLDC</sequence>
<keyword evidence="1" id="KW-0812">Transmembrane</keyword>
<keyword evidence="1" id="KW-0472">Membrane</keyword>
<dbReference type="PANTHER" id="PTHR35896:SF3">
    <property type="entry name" value="MAJOR FACILITATOR SUPERFAMILY TRANSPORTER"/>
    <property type="match status" value="1"/>
</dbReference>
<dbReference type="AlphaFoldDB" id="K1XXJ8"/>
<dbReference type="KEGG" id="mbe:MBM_04390"/>
<evidence type="ECO:0000313" key="2">
    <source>
        <dbReference type="EMBL" id="EKD17529.1"/>
    </source>
</evidence>
<proteinExistence type="predicted"/>
<dbReference type="RefSeq" id="XP_007292279.1">
    <property type="nucleotide sequence ID" value="XM_007292217.1"/>
</dbReference>
<accession>K1XXJ8</accession>
<keyword evidence="1" id="KW-1133">Transmembrane helix</keyword>
<evidence type="ECO:0000313" key="3">
    <source>
        <dbReference type="Proteomes" id="UP000006753"/>
    </source>
</evidence>
<organism evidence="2 3">
    <name type="scientific">Marssonina brunnea f. sp. multigermtubi (strain MB_m1)</name>
    <name type="common">Marssonina leaf spot fungus</name>
    <dbReference type="NCBI Taxonomy" id="1072389"/>
    <lineage>
        <taxon>Eukaryota</taxon>
        <taxon>Fungi</taxon>
        <taxon>Dikarya</taxon>
        <taxon>Ascomycota</taxon>
        <taxon>Pezizomycotina</taxon>
        <taxon>Leotiomycetes</taxon>
        <taxon>Helotiales</taxon>
        <taxon>Drepanopezizaceae</taxon>
        <taxon>Drepanopeziza</taxon>
    </lineage>
</organism>
<dbReference type="HOGENOM" id="CLU_066042_6_0_1"/>
<dbReference type="GeneID" id="18760325"/>